<feature type="binding site" evidence="13">
    <location>
        <position position="147"/>
    </location>
    <ligand>
        <name>ATP</name>
        <dbReference type="ChEBI" id="CHEBI:30616"/>
    </ligand>
</feature>
<evidence type="ECO:0000256" key="5">
    <source>
        <dbReference type="ARBA" id="ARBA00022553"/>
    </source>
</evidence>
<dbReference type="InterPro" id="IPR046958">
    <property type="entry name" value="RBK1/2/STUNTED"/>
</dbReference>
<reference evidence="16" key="2">
    <citation type="submission" date="2021-01" db="UniProtKB">
        <authorList>
            <consortium name="EnsemblPlants"/>
        </authorList>
    </citation>
    <scope>IDENTIFICATION</scope>
</reference>
<keyword evidence="7 13" id="KW-0547">Nucleotide-binding</keyword>
<dbReference type="InterPro" id="IPR008271">
    <property type="entry name" value="Ser/Thr_kinase_AS"/>
</dbReference>
<evidence type="ECO:0000256" key="2">
    <source>
        <dbReference type="ARBA" id="ARBA00012513"/>
    </source>
</evidence>
<dbReference type="InterPro" id="IPR011009">
    <property type="entry name" value="Kinase-like_dom_sf"/>
</dbReference>
<evidence type="ECO:0000256" key="8">
    <source>
        <dbReference type="ARBA" id="ARBA00022777"/>
    </source>
</evidence>
<dbReference type="AlphaFoldDB" id="A0A7N2N2C1"/>
<dbReference type="EnsemblPlants" id="QL12p023108:mrna">
    <property type="protein sequence ID" value="QL12p023108:mrna"/>
    <property type="gene ID" value="QL12p023108"/>
</dbReference>
<dbReference type="GO" id="GO:0005737">
    <property type="term" value="C:cytoplasm"/>
    <property type="evidence" value="ECO:0007669"/>
    <property type="project" value="UniProtKB-SubCell"/>
</dbReference>
<reference evidence="16 17" key="1">
    <citation type="journal article" date="2016" name="G3 (Bethesda)">
        <title>First Draft Assembly and Annotation of the Genome of a California Endemic Oak Quercus lobata Nee (Fagaceae).</title>
        <authorList>
            <person name="Sork V.L."/>
            <person name="Fitz-Gibbon S.T."/>
            <person name="Puiu D."/>
            <person name="Crepeau M."/>
            <person name="Gugger P.F."/>
            <person name="Sherman R."/>
            <person name="Stevens K."/>
            <person name="Langley C.H."/>
            <person name="Pellegrini M."/>
            <person name="Salzberg S.L."/>
        </authorList>
    </citation>
    <scope>NUCLEOTIDE SEQUENCE [LARGE SCALE GENOMIC DNA]</scope>
    <source>
        <strain evidence="16 17">cv. SW786</strain>
    </source>
</reference>
<dbReference type="OMA" id="KGCLPNH"/>
<dbReference type="Gramene" id="QL12p023108:mrna">
    <property type="protein sequence ID" value="QL12p023108:mrna"/>
    <property type="gene ID" value="QL12p023108"/>
</dbReference>
<proteinExistence type="inferred from homology"/>
<comment type="catalytic activity">
    <reaction evidence="11">
        <text>L-seryl-[protein] + ATP = O-phospho-L-seryl-[protein] + ADP + H(+)</text>
        <dbReference type="Rhea" id="RHEA:17989"/>
        <dbReference type="Rhea" id="RHEA-COMP:9863"/>
        <dbReference type="Rhea" id="RHEA-COMP:11604"/>
        <dbReference type="ChEBI" id="CHEBI:15378"/>
        <dbReference type="ChEBI" id="CHEBI:29999"/>
        <dbReference type="ChEBI" id="CHEBI:30616"/>
        <dbReference type="ChEBI" id="CHEBI:83421"/>
        <dbReference type="ChEBI" id="CHEBI:456216"/>
        <dbReference type="EC" id="2.7.11.1"/>
    </reaction>
</comment>
<dbReference type="PROSITE" id="PS50011">
    <property type="entry name" value="PROTEIN_KINASE_DOM"/>
    <property type="match status" value="1"/>
</dbReference>
<evidence type="ECO:0000256" key="6">
    <source>
        <dbReference type="ARBA" id="ARBA00022679"/>
    </source>
</evidence>
<dbReference type="InterPro" id="IPR017441">
    <property type="entry name" value="Protein_kinase_ATP_BS"/>
</dbReference>
<evidence type="ECO:0000256" key="3">
    <source>
        <dbReference type="ARBA" id="ARBA00022490"/>
    </source>
</evidence>
<dbReference type="Pfam" id="PF00069">
    <property type="entry name" value="Pkinase"/>
    <property type="match status" value="1"/>
</dbReference>
<evidence type="ECO:0000256" key="11">
    <source>
        <dbReference type="ARBA" id="ARBA00048679"/>
    </source>
</evidence>
<dbReference type="PANTHER" id="PTHR47987:SF12">
    <property type="entry name" value="PROTEIN KINASE FAMILY PROTEIN"/>
    <property type="match status" value="1"/>
</dbReference>
<evidence type="ECO:0000256" key="9">
    <source>
        <dbReference type="ARBA" id="ARBA00022840"/>
    </source>
</evidence>
<evidence type="ECO:0000256" key="1">
    <source>
        <dbReference type="ARBA" id="ARBA00004496"/>
    </source>
</evidence>
<evidence type="ECO:0000256" key="13">
    <source>
        <dbReference type="PROSITE-ProRule" id="PRU10141"/>
    </source>
</evidence>
<evidence type="ECO:0000259" key="15">
    <source>
        <dbReference type="PROSITE" id="PS50011"/>
    </source>
</evidence>
<dbReference type="GO" id="GO:0004674">
    <property type="term" value="F:protein serine/threonine kinase activity"/>
    <property type="evidence" value="ECO:0007669"/>
    <property type="project" value="UniProtKB-KW"/>
</dbReference>
<dbReference type="PANTHER" id="PTHR47987">
    <property type="entry name" value="OS08G0249100 PROTEIN"/>
    <property type="match status" value="1"/>
</dbReference>
<evidence type="ECO:0000256" key="7">
    <source>
        <dbReference type="ARBA" id="ARBA00022741"/>
    </source>
</evidence>
<name>A0A7N2N2C1_QUELO</name>
<protein>
    <recommendedName>
        <fullName evidence="2">non-specific serine/threonine protein kinase</fullName>
        <ecNumber evidence="2">2.7.11.1</ecNumber>
    </recommendedName>
</protein>
<organism evidence="16 17">
    <name type="scientific">Quercus lobata</name>
    <name type="common">Valley oak</name>
    <dbReference type="NCBI Taxonomy" id="97700"/>
    <lineage>
        <taxon>Eukaryota</taxon>
        <taxon>Viridiplantae</taxon>
        <taxon>Streptophyta</taxon>
        <taxon>Embryophyta</taxon>
        <taxon>Tracheophyta</taxon>
        <taxon>Spermatophyta</taxon>
        <taxon>Magnoliopsida</taxon>
        <taxon>eudicotyledons</taxon>
        <taxon>Gunneridae</taxon>
        <taxon>Pentapetalae</taxon>
        <taxon>rosids</taxon>
        <taxon>fabids</taxon>
        <taxon>Fagales</taxon>
        <taxon>Fagaceae</taxon>
        <taxon>Quercus</taxon>
    </lineage>
</organism>
<keyword evidence="5" id="KW-0597">Phosphoprotein</keyword>
<dbReference type="InParanoid" id="A0A7N2N2C1"/>
<dbReference type="FunFam" id="1.10.510.10:FF:000335">
    <property type="entry name" value="receptor-like cytosolic serine/threonine-protein kinase RBK2"/>
    <property type="match status" value="1"/>
</dbReference>
<comment type="similarity">
    <text evidence="14">Belongs to the protein kinase superfamily.</text>
</comment>
<dbReference type="SMART" id="SM00220">
    <property type="entry name" value="S_TKc"/>
    <property type="match status" value="1"/>
</dbReference>
<dbReference type="GO" id="GO:0051020">
    <property type="term" value="F:GTPase binding"/>
    <property type="evidence" value="ECO:0007669"/>
    <property type="project" value="UniProtKB-ARBA"/>
</dbReference>
<dbReference type="FunFam" id="3.30.200.20:FF:000389">
    <property type="entry name" value="Receptor-like cytosolic serine/threonine-protein kinase RBK1"/>
    <property type="match status" value="1"/>
</dbReference>
<dbReference type="GO" id="GO:0005524">
    <property type="term" value="F:ATP binding"/>
    <property type="evidence" value="ECO:0007669"/>
    <property type="project" value="UniProtKB-UniRule"/>
</dbReference>
<comment type="subcellular location">
    <subcellularLocation>
        <location evidence="1">Cytoplasm</location>
    </subcellularLocation>
</comment>
<keyword evidence="17" id="KW-1185">Reference proteome</keyword>
<dbReference type="Gene3D" id="1.10.510.10">
    <property type="entry name" value="Transferase(Phosphotransferase) domain 1"/>
    <property type="match status" value="1"/>
</dbReference>
<dbReference type="PROSITE" id="PS00108">
    <property type="entry name" value="PROTEIN_KINASE_ST"/>
    <property type="match status" value="1"/>
</dbReference>
<dbReference type="Gene3D" id="3.30.200.20">
    <property type="entry name" value="Phosphorylase Kinase, domain 1"/>
    <property type="match status" value="1"/>
</dbReference>
<dbReference type="EMBL" id="LRBV02000012">
    <property type="status" value="NOT_ANNOTATED_CDS"/>
    <property type="molecule type" value="Genomic_DNA"/>
</dbReference>
<evidence type="ECO:0000256" key="12">
    <source>
        <dbReference type="ARBA" id="ARBA00063228"/>
    </source>
</evidence>
<evidence type="ECO:0000256" key="14">
    <source>
        <dbReference type="RuleBase" id="RU000304"/>
    </source>
</evidence>
<comment type="subunit">
    <text evidence="12">Interacts with ARAC5 and ARAC10.</text>
</comment>
<feature type="domain" description="Protein kinase" evidence="15">
    <location>
        <begin position="119"/>
        <end position="388"/>
    </location>
</feature>
<keyword evidence="3" id="KW-0963">Cytoplasm</keyword>
<accession>A0A7N2N2C1</accession>
<dbReference type="Proteomes" id="UP000594261">
    <property type="component" value="Chromosome 12"/>
</dbReference>
<dbReference type="PROSITE" id="PS00107">
    <property type="entry name" value="PROTEIN_KINASE_ATP"/>
    <property type="match status" value="1"/>
</dbReference>
<dbReference type="FunCoup" id="A0A7N2N2C1">
    <property type="interactions" value="218"/>
</dbReference>
<comment type="catalytic activity">
    <reaction evidence="10">
        <text>L-threonyl-[protein] + ATP = O-phospho-L-threonyl-[protein] + ADP + H(+)</text>
        <dbReference type="Rhea" id="RHEA:46608"/>
        <dbReference type="Rhea" id="RHEA-COMP:11060"/>
        <dbReference type="Rhea" id="RHEA-COMP:11605"/>
        <dbReference type="ChEBI" id="CHEBI:15378"/>
        <dbReference type="ChEBI" id="CHEBI:30013"/>
        <dbReference type="ChEBI" id="CHEBI:30616"/>
        <dbReference type="ChEBI" id="CHEBI:61977"/>
        <dbReference type="ChEBI" id="CHEBI:456216"/>
        <dbReference type="EC" id="2.7.11.1"/>
    </reaction>
</comment>
<keyword evidence="9 13" id="KW-0067">ATP-binding</keyword>
<keyword evidence="4 14" id="KW-0723">Serine/threonine-protein kinase</keyword>
<keyword evidence="8" id="KW-0418">Kinase</keyword>
<dbReference type="InterPro" id="IPR000719">
    <property type="entry name" value="Prot_kinase_dom"/>
</dbReference>
<sequence length="464" mass="52711">MKKKVDYSSPVGVLEDYFKSSESETYSSKEHNVDYEVQQHSKPTSRWHGFVQLLRSRSKKSLATMHPLSVMKLSRRISGSMREAKAMFPSFCADTDLNYTRLPWKNFTLYELQTATNYFSHENLIGKGGYAEVYKGCLRDGRLVAIKRQTKGTADEIIGDFLSELGIMVHVNHPNTAKLIGYGTEGGMHLVLELSPHGSLASLLYGSKEKLGWGIRYKIALGTAKGLVYLHEGCQKRIIHRDIKAANILLTEEYEPQICDFGLAKWLPKEWTHHTVSKFEGTFGYLAPEFLLHGIVDEKTDVFAFGVLLLELVTGRRALDYSQQSVVLWAKPLLKKNHIRELVDPSLSDDYNSRQLNLVLLVSSLCIQQSSIRRPSMSQACSVLAQLIIFEYSDNTIKKRLSVPKFWDQLCILNKLVRIDHQVLQLLNGDLSCLKCMKSSRTAFFQRAFQEEFIGAEECNPIKT</sequence>
<evidence type="ECO:0000313" key="17">
    <source>
        <dbReference type="Proteomes" id="UP000594261"/>
    </source>
</evidence>
<evidence type="ECO:0000313" key="16">
    <source>
        <dbReference type="EnsemblPlants" id="QL12p023108:mrna"/>
    </source>
</evidence>
<keyword evidence="6" id="KW-0808">Transferase</keyword>
<dbReference type="SUPFAM" id="SSF56112">
    <property type="entry name" value="Protein kinase-like (PK-like)"/>
    <property type="match status" value="1"/>
</dbReference>
<evidence type="ECO:0000256" key="4">
    <source>
        <dbReference type="ARBA" id="ARBA00022527"/>
    </source>
</evidence>
<dbReference type="EC" id="2.7.11.1" evidence="2"/>
<evidence type="ECO:0000256" key="10">
    <source>
        <dbReference type="ARBA" id="ARBA00047899"/>
    </source>
</evidence>